<dbReference type="PANTHER" id="PTHR43685">
    <property type="entry name" value="GLYCOSYLTRANSFERASE"/>
    <property type="match status" value="1"/>
</dbReference>
<dbReference type="KEGG" id="hhy:Halhy_2898"/>
<protein>
    <submittedName>
        <fullName evidence="3">Glycosyl transferase family 2</fullName>
    </submittedName>
</protein>
<sequence>MRMKVSIITPCFNSSATLRDTIESIARQDYPEIEYIIIDGGSTDHTLDIIKAYPDVVDHWVSEADRSLYDAMNKGIHLASGDIIAIINSDDFYVHSAVISRVVQQFKRNRVDSVYGDIQYVAPQNTQRVIRNWISGKYQRRNFLYGWMPPHPAFFVKKKVYDALGFFDTRLQTSADYELMLRFLYKHRVSSHYLPELLVRMRAGGVSNRSWLKRFEANLEDRKAWKMNGLRPYFFTAVMKPIRKIKQFFTPYHTPQEPQRSKPQQKLKKTKL</sequence>
<dbReference type="InterPro" id="IPR050834">
    <property type="entry name" value="Glycosyltransf_2"/>
</dbReference>
<accession>F4L464</accession>
<dbReference type="AlphaFoldDB" id="F4L464"/>
<feature type="domain" description="Glycosyltransferase 2-like" evidence="2">
    <location>
        <begin position="6"/>
        <end position="143"/>
    </location>
</feature>
<keyword evidence="3" id="KW-0808">Transferase</keyword>
<dbReference type="CDD" id="cd06433">
    <property type="entry name" value="GT_2_WfgS_like"/>
    <property type="match status" value="1"/>
</dbReference>
<gene>
    <name evidence="3" type="ordered locus">Halhy_2898</name>
</gene>
<dbReference type="PANTHER" id="PTHR43685:SF2">
    <property type="entry name" value="GLYCOSYLTRANSFERASE 2-LIKE DOMAIN-CONTAINING PROTEIN"/>
    <property type="match status" value="1"/>
</dbReference>
<feature type="region of interest" description="Disordered" evidence="1">
    <location>
        <begin position="253"/>
        <end position="272"/>
    </location>
</feature>
<dbReference type="RefSeq" id="WP_013765308.1">
    <property type="nucleotide sequence ID" value="NC_015510.1"/>
</dbReference>
<reference evidence="3 4" key="1">
    <citation type="journal article" date="2011" name="Stand. Genomic Sci.">
        <title>Complete genome sequence of Haliscomenobacter hydrossis type strain (O).</title>
        <authorList>
            <consortium name="US DOE Joint Genome Institute (JGI-PGF)"/>
            <person name="Daligault H."/>
            <person name="Lapidus A."/>
            <person name="Zeytun A."/>
            <person name="Nolan M."/>
            <person name="Lucas S."/>
            <person name="Del Rio T.G."/>
            <person name="Tice H."/>
            <person name="Cheng J.F."/>
            <person name="Tapia R."/>
            <person name="Han C."/>
            <person name="Goodwin L."/>
            <person name="Pitluck S."/>
            <person name="Liolios K."/>
            <person name="Pagani I."/>
            <person name="Ivanova N."/>
            <person name="Huntemann M."/>
            <person name="Mavromatis K."/>
            <person name="Mikhailova N."/>
            <person name="Pati A."/>
            <person name="Chen A."/>
            <person name="Palaniappan K."/>
            <person name="Land M."/>
            <person name="Hauser L."/>
            <person name="Brambilla E.M."/>
            <person name="Rohde M."/>
            <person name="Verbarg S."/>
            <person name="Goker M."/>
            <person name="Bristow J."/>
            <person name="Eisen J.A."/>
            <person name="Markowitz V."/>
            <person name="Hugenholtz P."/>
            <person name="Kyrpides N.C."/>
            <person name="Klenk H.P."/>
            <person name="Woyke T."/>
        </authorList>
    </citation>
    <scope>NUCLEOTIDE SEQUENCE [LARGE SCALE GENOMIC DNA]</scope>
    <source>
        <strain evidence="4">ATCC 27775 / DSM 1100 / LMG 10767 / O</strain>
    </source>
</reference>
<dbReference type="EMBL" id="CP002691">
    <property type="protein sequence ID" value="AEE50762.1"/>
    <property type="molecule type" value="Genomic_DNA"/>
</dbReference>
<feature type="compositionally biased region" description="Basic residues" evidence="1">
    <location>
        <begin position="263"/>
        <end position="272"/>
    </location>
</feature>
<proteinExistence type="predicted"/>
<evidence type="ECO:0000259" key="2">
    <source>
        <dbReference type="Pfam" id="PF00535"/>
    </source>
</evidence>
<dbReference type="InterPro" id="IPR029044">
    <property type="entry name" value="Nucleotide-diphossugar_trans"/>
</dbReference>
<dbReference type="GO" id="GO:0016740">
    <property type="term" value="F:transferase activity"/>
    <property type="evidence" value="ECO:0007669"/>
    <property type="project" value="UniProtKB-KW"/>
</dbReference>
<dbReference type="SUPFAM" id="SSF53448">
    <property type="entry name" value="Nucleotide-diphospho-sugar transferases"/>
    <property type="match status" value="1"/>
</dbReference>
<dbReference type="STRING" id="760192.Halhy_2898"/>
<dbReference type="Pfam" id="PF00535">
    <property type="entry name" value="Glycos_transf_2"/>
    <property type="match status" value="1"/>
</dbReference>
<dbReference type="Proteomes" id="UP000008461">
    <property type="component" value="Chromosome"/>
</dbReference>
<dbReference type="InterPro" id="IPR001173">
    <property type="entry name" value="Glyco_trans_2-like"/>
</dbReference>
<organism evidence="3 4">
    <name type="scientific">Haliscomenobacter hydrossis (strain ATCC 27775 / DSM 1100 / LMG 10767 / O)</name>
    <dbReference type="NCBI Taxonomy" id="760192"/>
    <lineage>
        <taxon>Bacteria</taxon>
        <taxon>Pseudomonadati</taxon>
        <taxon>Bacteroidota</taxon>
        <taxon>Saprospiria</taxon>
        <taxon>Saprospirales</taxon>
        <taxon>Haliscomenobacteraceae</taxon>
        <taxon>Haliscomenobacter</taxon>
    </lineage>
</organism>
<keyword evidence="4" id="KW-1185">Reference proteome</keyword>
<evidence type="ECO:0000313" key="4">
    <source>
        <dbReference type="Proteomes" id="UP000008461"/>
    </source>
</evidence>
<evidence type="ECO:0000313" key="3">
    <source>
        <dbReference type="EMBL" id="AEE50762.1"/>
    </source>
</evidence>
<dbReference type="OrthoDB" id="9788101at2"/>
<name>F4L464_HALH1</name>
<evidence type="ECO:0000256" key="1">
    <source>
        <dbReference type="SAM" id="MobiDB-lite"/>
    </source>
</evidence>
<dbReference type="eggNOG" id="COG1215">
    <property type="taxonomic scope" value="Bacteria"/>
</dbReference>
<dbReference type="Gene3D" id="3.90.550.10">
    <property type="entry name" value="Spore Coat Polysaccharide Biosynthesis Protein SpsA, Chain A"/>
    <property type="match status" value="1"/>
</dbReference>
<reference key="2">
    <citation type="submission" date="2011-04" db="EMBL/GenBank/DDBJ databases">
        <title>Complete sequence of chromosome of Haliscomenobacter hydrossis DSM 1100.</title>
        <authorList>
            <consortium name="US DOE Joint Genome Institute (JGI-PGF)"/>
            <person name="Lucas S."/>
            <person name="Han J."/>
            <person name="Lapidus A."/>
            <person name="Bruce D."/>
            <person name="Goodwin L."/>
            <person name="Pitluck S."/>
            <person name="Peters L."/>
            <person name="Kyrpides N."/>
            <person name="Mavromatis K."/>
            <person name="Ivanova N."/>
            <person name="Ovchinnikova G."/>
            <person name="Pagani I."/>
            <person name="Daligault H."/>
            <person name="Detter J.C."/>
            <person name="Han C."/>
            <person name="Land M."/>
            <person name="Hauser L."/>
            <person name="Markowitz V."/>
            <person name="Cheng J.-F."/>
            <person name="Hugenholtz P."/>
            <person name="Woyke T."/>
            <person name="Wu D."/>
            <person name="Verbarg S."/>
            <person name="Frueling A."/>
            <person name="Brambilla E."/>
            <person name="Klenk H.-P."/>
            <person name="Eisen J.A."/>
        </authorList>
    </citation>
    <scope>NUCLEOTIDE SEQUENCE</scope>
    <source>
        <strain>DSM 1100</strain>
    </source>
</reference>
<dbReference type="HOGENOM" id="CLU_025996_21_1_10"/>